<name>A0A1F8F7P0_9BACT</name>
<dbReference type="InterPro" id="IPR009100">
    <property type="entry name" value="AcylCoA_DH/oxidase_NM_dom_sf"/>
</dbReference>
<reference evidence="10 11" key="1">
    <citation type="journal article" date="2016" name="Nat. Commun.">
        <title>Thousands of microbial genomes shed light on interconnected biogeochemical processes in an aquifer system.</title>
        <authorList>
            <person name="Anantharaman K."/>
            <person name="Brown C.T."/>
            <person name="Hug L.A."/>
            <person name="Sharon I."/>
            <person name="Castelle C.J."/>
            <person name="Probst A.J."/>
            <person name="Thomas B.C."/>
            <person name="Singh A."/>
            <person name="Wilkins M.J."/>
            <person name="Karaoz U."/>
            <person name="Brodie E.L."/>
            <person name="Williams K.H."/>
            <person name="Hubbard S.S."/>
            <person name="Banfield J.F."/>
        </authorList>
    </citation>
    <scope>NUCLEOTIDE SEQUENCE [LARGE SCALE GENOMIC DNA]</scope>
</reference>
<dbReference type="SUPFAM" id="SSF56645">
    <property type="entry name" value="Acyl-CoA dehydrogenase NM domain-like"/>
    <property type="match status" value="1"/>
</dbReference>
<protein>
    <recommendedName>
        <fullName evidence="12">Acyl-CoA dehydrogenase</fullName>
    </recommendedName>
</protein>
<dbReference type="InterPro" id="IPR036250">
    <property type="entry name" value="AcylCo_DH-like_C"/>
</dbReference>
<comment type="cofactor">
    <cofactor evidence="1 6">
        <name>FAD</name>
        <dbReference type="ChEBI" id="CHEBI:57692"/>
    </cofactor>
</comment>
<evidence type="ECO:0000313" key="11">
    <source>
        <dbReference type="Proteomes" id="UP000178023"/>
    </source>
</evidence>
<keyword evidence="3 6" id="KW-0285">Flavoprotein</keyword>
<evidence type="ECO:0000259" key="9">
    <source>
        <dbReference type="Pfam" id="PF02771"/>
    </source>
</evidence>
<dbReference type="EMBL" id="MGJL01000008">
    <property type="protein sequence ID" value="OGN08266.1"/>
    <property type="molecule type" value="Genomic_DNA"/>
</dbReference>
<feature type="domain" description="Acyl-CoA dehydrogenase/oxidase C-terminal" evidence="7">
    <location>
        <begin position="228"/>
        <end position="375"/>
    </location>
</feature>
<dbReference type="Pfam" id="PF02771">
    <property type="entry name" value="Acyl-CoA_dh_N"/>
    <property type="match status" value="1"/>
</dbReference>
<evidence type="ECO:0000256" key="4">
    <source>
        <dbReference type="ARBA" id="ARBA00022827"/>
    </source>
</evidence>
<comment type="caution">
    <text evidence="10">The sequence shown here is derived from an EMBL/GenBank/DDBJ whole genome shotgun (WGS) entry which is preliminary data.</text>
</comment>
<dbReference type="InterPro" id="IPR037069">
    <property type="entry name" value="AcylCoA_DH/ox_N_sf"/>
</dbReference>
<evidence type="ECO:0000259" key="8">
    <source>
        <dbReference type="Pfam" id="PF02770"/>
    </source>
</evidence>
<evidence type="ECO:0000256" key="2">
    <source>
        <dbReference type="ARBA" id="ARBA00009347"/>
    </source>
</evidence>
<dbReference type="InterPro" id="IPR006091">
    <property type="entry name" value="Acyl-CoA_Oxase/DH_mid-dom"/>
</dbReference>
<dbReference type="FunFam" id="1.20.140.10:FF:000001">
    <property type="entry name" value="Acyl-CoA dehydrogenase"/>
    <property type="match status" value="1"/>
</dbReference>
<dbReference type="PROSITE" id="PS00073">
    <property type="entry name" value="ACYL_COA_DH_2"/>
    <property type="match status" value="1"/>
</dbReference>
<dbReference type="InterPro" id="IPR046373">
    <property type="entry name" value="Acyl-CoA_Oxase/DH_mid-dom_sf"/>
</dbReference>
<dbReference type="InterPro" id="IPR013786">
    <property type="entry name" value="AcylCoA_DH/ox_N"/>
</dbReference>
<evidence type="ECO:0008006" key="12">
    <source>
        <dbReference type="Google" id="ProtNLM"/>
    </source>
</evidence>
<evidence type="ECO:0000256" key="5">
    <source>
        <dbReference type="ARBA" id="ARBA00023002"/>
    </source>
</evidence>
<accession>A0A1F8F7P0</accession>
<comment type="similarity">
    <text evidence="2 6">Belongs to the acyl-CoA dehydrogenase family.</text>
</comment>
<dbReference type="PANTHER" id="PTHR43884:SF12">
    <property type="entry name" value="ISOVALERYL-COA DEHYDROGENASE, MITOCHONDRIAL-RELATED"/>
    <property type="match status" value="1"/>
</dbReference>
<dbReference type="InterPro" id="IPR006089">
    <property type="entry name" value="Acyl-CoA_DH_CS"/>
</dbReference>
<dbReference type="GO" id="GO:0050660">
    <property type="term" value="F:flavin adenine dinucleotide binding"/>
    <property type="evidence" value="ECO:0007669"/>
    <property type="project" value="InterPro"/>
</dbReference>
<keyword evidence="5 6" id="KW-0560">Oxidoreductase</keyword>
<keyword evidence="4 6" id="KW-0274">FAD</keyword>
<dbReference type="FunFam" id="2.40.110.10:FF:000002">
    <property type="entry name" value="Acyl-CoA dehydrogenase fadE12"/>
    <property type="match status" value="1"/>
</dbReference>
<evidence type="ECO:0000256" key="6">
    <source>
        <dbReference type="RuleBase" id="RU362125"/>
    </source>
</evidence>
<dbReference type="Gene3D" id="1.20.140.10">
    <property type="entry name" value="Butyryl-CoA Dehydrogenase, subunit A, domain 3"/>
    <property type="match status" value="1"/>
</dbReference>
<evidence type="ECO:0000259" key="7">
    <source>
        <dbReference type="Pfam" id="PF00441"/>
    </source>
</evidence>
<dbReference type="PANTHER" id="PTHR43884">
    <property type="entry name" value="ACYL-COA DEHYDROGENASE"/>
    <property type="match status" value="1"/>
</dbReference>
<dbReference type="Pfam" id="PF00441">
    <property type="entry name" value="Acyl-CoA_dh_1"/>
    <property type="match status" value="1"/>
</dbReference>
<evidence type="ECO:0000313" key="10">
    <source>
        <dbReference type="EMBL" id="OGN08266.1"/>
    </source>
</evidence>
<proteinExistence type="inferred from homology"/>
<dbReference type="PIRSF" id="PIRSF016578">
    <property type="entry name" value="HsaA"/>
    <property type="match status" value="1"/>
</dbReference>
<dbReference type="FunFam" id="1.10.540.10:FF:000002">
    <property type="entry name" value="Acyl-CoA dehydrogenase FadE19"/>
    <property type="match status" value="1"/>
</dbReference>
<organism evidence="10 11">
    <name type="scientific">Candidatus Yanofskybacteria bacterium RIFCSPHIGHO2_01_FULL_45_42</name>
    <dbReference type="NCBI Taxonomy" id="1802671"/>
    <lineage>
        <taxon>Bacteria</taxon>
        <taxon>Candidatus Yanofskyibacteriota</taxon>
    </lineage>
</organism>
<sequence>MPWQTEDYDNVRQLVADFAKEQIKPQIPLMEKEGRVSAELIKQMADLGFFGIPFAEKYGGLGLGETGTAVMMEELCRIHASTAVMVGAHVGLGCLCIDLFGSEEQRERYLVPGIKGEKIGALATTEPDVGSDIAGIKTMAKKVDGGWLLNGEKVFITNGDLSDFVVTFAQTDQLGGNKTLAAFIVDSVNKGFTFGKPEHKIGLHASRTSGFKMDDVFVPEGNLLGEVGQGFKIVMRTFNRSRNMLAAACLGMIRAARDCALEFAKNRSTFGQPIYTHQLIQANIGDIEAMYYLLQPAVYQTTWMIDKGKDTRTEAAITKLMGSEYVFKAVDMALQIHGGSGYMEEYEIARLYRDSRVIRIFEGTSEILRLLIAGEVLKKYLA</sequence>
<evidence type="ECO:0000256" key="3">
    <source>
        <dbReference type="ARBA" id="ARBA00022630"/>
    </source>
</evidence>
<dbReference type="AlphaFoldDB" id="A0A1F8F7P0"/>
<feature type="domain" description="Acyl-CoA dehydrogenase/oxidase N-terminal" evidence="9">
    <location>
        <begin position="5"/>
        <end position="117"/>
    </location>
</feature>
<dbReference type="Pfam" id="PF02770">
    <property type="entry name" value="Acyl-CoA_dh_M"/>
    <property type="match status" value="1"/>
</dbReference>
<feature type="domain" description="Acyl-CoA oxidase/dehydrogenase middle" evidence="8">
    <location>
        <begin position="121"/>
        <end position="216"/>
    </location>
</feature>
<dbReference type="SUPFAM" id="SSF47203">
    <property type="entry name" value="Acyl-CoA dehydrogenase C-terminal domain-like"/>
    <property type="match status" value="1"/>
</dbReference>
<gene>
    <name evidence="10" type="ORF">A2750_03775</name>
</gene>
<dbReference type="Gene3D" id="1.10.540.10">
    <property type="entry name" value="Acyl-CoA dehydrogenase/oxidase, N-terminal domain"/>
    <property type="match status" value="1"/>
</dbReference>
<dbReference type="Proteomes" id="UP000178023">
    <property type="component" value="Unassembled WGS sequence"/>
</dbReference>
<dbReference type="InterPro" id="IPR009075">
    <property type="entry name" value="AcylCo_DH/oxidase_C"/>
</dbReference>
<dbReference type="GO" id="GO:0003995">
    <property type="term" value="F:acyl-CoA dehydrogenase activity"/>
    <property type="evidence" value="ECO:0007669"/>
    <property type="project" value="InterPro"/>
</dbReference>
<dbReference type="Gene3D" id="2.40.110.10">
    <property type="entry name" value="Butyryl-CoA Dehydrogenase, subunit A, domain 2"/>
    <property type="match status" value="1"/>
</dbReference>
<evidence type="ECO:0000256" key="1">
    <source>
        <dbReference type="ARBA" id="ARBA00001974"/>
    </source>
</evidence>